<comment type="caution">
    <text evidence="4">The sequence shown here is derived from an EMBL/GenBank/DDBJ whole genome shotgun (WGS) entry which is preliminary data.</text>
</comment>
<accession>A0ABS6XD57</accession>
<proteinExistence type="predicted"/>
<dbReference type="InterPro" id="IPR008972">
    <property type="entry name" value="Cupredoxin"/>
</dbReference>
<evidence type="ECO:0000259" key="3">
    <source>
        <dbReference type="Pfam" id="PF00127"/>
    </source>
</evidence>
<gene>
    <name evidence="4" type="ORF">KYK27_08325</name>
</gene>
<dbReference type="SUPFAM" id="SSF49503">
    <property type="entry name" value="Cupredoxins"/>
    <property type="match status" value="1"/>
</dbReference>
<name>A0ABS6XD57_9BACT</name>
<feature type="domain" description="Blue (type 1) copper" evidence="3">
    <location>
        <begin position="35"/>
        <end position="114"/>
    </location>
</feature>
<dbReference type="Gene3D" id="2.60.40.420">
    <property type="entry name" value="Cupredoxins - blue copper proteins"/>
    <property type="match status" value="1"/>
</dbReference>
<protein>
    <submittedName>
        <fullName evidence="4">Cupredoxin domain-containing protein</fullName>
    </submittedName>
</protein>
<keyword evidence="5" id="KW-1185">Reference proteome</keyword>
<reference evidence="4 5" key="1">
    <citation type="submission" date="2021-07" db="EMBL/GenBank/DDBJ databases">
        <authorList>
            <person name="Kim M.K."/>
        </authorList>
    </citation>
    <scope>NUCLEOTIDE SEQUENCE [LARGE SCALE GENOMIC DNA]</scope>
    <source>
        <strain evidence="4 5">HLY7-15</strain>
    </source>
</reference>
<dbReference type="RefSeq" id="WP_199109573.1">
    <property type="nucleotide sequence ID" value="NZ_JAHWXQ010000002.1"/>
</dbReference>
<dbReference type="InterPro" id="IPR000923">
    <property type="entry name" value="BlueCu_1"/>
</dbReference>
<keyword evidence="1" id="KW-0479">Metal-binding</keyword>
<dbReference type="PANTHER" id="PTHR36507">
    <property type="entry name" value="BLL1555 PROTEIN"/>
    <property type="match status" value="1"/>
</dbReference>
<organism evidence="4 5">
    <name type="scientific">Pontibacter populi</name>
    <dbReference type="NCBI Taxonomy" id="890055"/>
    <lineage>
        <taxon>Bacteria</taxon>
        <taxon>Pseudomonadati</taxon>
        <taxon>Bacteroidota</taxon>
        <taxon>Cytophagia</taxon>
        <taxon>Cytophagales</taxon>
        <taxon>Hymenobacteraceae</taxon>
        <taxon>Pontibacter</taxon>
    </lineage>
</organism>
<dbReference type="Proteomes" id="UP000774935">
    <property type="component" value="Unassembled WGS sequence"/>
</dbReference>
<evidence type="ECO:0000256" key="1">
    <source>
        <dbReference type="ARBA" id="ARBA00022723"/>
    </source>
</evidence>
<evidence type="ECO:0000256" key="2">
    <source>
        <dbReference type="ARBA" id="ARBA00023008"/>
    </source>
</evidence>
<evidence type="ECO:0000313" key="5">
    <source>
        <dbReference type="Proteomes" id="UP000774935"/>
    </source>
</evidence>
<keyword evidence="2" id="KW-0186">Copper</keyword>
<evidence type="ECO:0000313" key="4">
    <source>
        <dbReference type="EMBL" id="MBW3365046.1"/>
    </source>
</evidence>
<dbReference type="PANTHER" id="PTHR36507:SF1">
    <property type="entry name" value="BLL1555 PROTEIN"/>
    <property type="match status" value="1"/>
</dbReference>
<dbReference type="InterPro" id="IPR052721">
    <property type="entry name" value="ET_Amicyanin"/>
</dbReference>
<dbReference type="EMBL" id="JAHWXQ010000002">
    <property type="protein sequence ID" value="MBW3365046.1"/>
    <property type="molecule type" value="Genomic_DNA"/>
</dbReference>
<dbReference type="Pfam" id="PF00127">
    <property type="entry name" value="Copper-bind"/>
    <property type="match status" value="1"/>
</dbReference>
<sequence>MSLAKATINYSLHLSLSILFLVCLTSFSVSYKPVTHTVEISQMKFKPAALDVKKGDKVVFINKDIVSHDVTETSGKSWKSPTLAPGKSWSLVVTQNQTYYCSIHPVMKGSITVKQ</sequence>